<keyword evidence="4" id="KW-1185">Reference proteome</keyword>
<evidence type="ECO:0000256" key="1">
    <source>
        <dbReference type="SAM" id="Coils"/>
    </source>
</evidence>
<evidence type="ECO:0000313" key="4">
    <source>
        <dbReference type="Proteomes" id="UP000789572"/>
    </source>
</evidence>
<organism evidence="3 4">
    <name type="scientific">Paraglomus occultum</name>
    <dbReference type="NCBI Taxonomy" id="144539"/>
    <lineage>
        <taxon>Eukaryota</taxon>
        <taxon>Fungi</taxon>
        <taxon>Fungi incertae sedis</taxon>
        <taxon>Mucoromycota</taxon>
        <taxon>Glomeromycotina</taxon>
        <taxon>Glomeromycetes</taxon>
        <taxon>Paraglomerales</taxon>
        <taxon>Paraglomeraceae</taxon>
        <taxon>Paraglomus</taxon>
    </lineage>
</organism>
<sequence length="120" mass="14381">MDFTRYGKPPPPRWKHTANMFGDMLVAFELVQWTERQQQQLINKLQEELEQARKTERTKRLTVERLVREPRPPYTTNTGINADLQPDEQIRRAESNIAYLRQRLREAHEDTNILVPREKL</sequence>
<dbReference type="Proteomes" id="UP000789572">
    <property type="component" value="Unassembled WGS sequence"/>
</dbReference>
<feature type="coiled-coil region" evidence="1">
    <location>
        <begin position="31"/>
        <end position="62"/>
    </location>
</feature>
<feature type="region of interest" description="Disordered" evidence="2">
    <location>
        <begin position="66"/>
        <end position="88"/>
    </location>
</feature>
<protein>
    <submittedName>
        <fullName evidence="3">10816_t:CDS:1</fullName>
    </submittedName>
</protein>
<keyword evidence="1" id="KW-0175">Coiled coil</keyword>
<gene>
    <name evidence="3" type="ORF">POCULU_LOCUS9752</name>
</gene>
<dbReference type="AlphaFoldDB" id="A0A9N9DP67"/>
<proteinExistence type="predicted"/>
<dbReference type="EMBL" id="CAJVPJ010004002">
    <property type="protein sequence ID" value="CAG8647273.1"/>
    <property type="molecule type" value="Genomic_DNA"/>
</dbReference>
<feature type="non-terminal residue" evidence="3">
    <location>
        <position position="120"/>
    </location>
</feature>
<feature type="non-terminal residue" evidence="3">
    <location>
        <position position="1"/>
    </location>
</feature>
<name>A0A9N9DP67_9GLOM</name>
<accession>A0A9N9DP67</accession>
<reference evidence="3" key="1">
    <citation type="submission" date="2021-06" db="EMBL/GenBank/DDBJ databases">
        <authorList>
            <person name="Kallberg Y."/>
            <person name="Tangrot J."/>
            <person name="Rosling A."/>
        </authorList>
    </citation>
    <scope>NUCLEOTIDE SEQUENCE</scope>
    <source>
        <strain evidence="3">IA702</strain>
    </source>
</reference>
<evidence type="ECO:0000256" key="2">
    <source>
        <dbReference type="SAM" id="MobiDB-lite"/>
    </source>
</evidence>
<comment type="caution">
    <text evidence="3">The sequence shown here is derived from an EMBL/GenBank/DDBJ whole genome shotgun (WGS) entry which is preliminary data.</text>
</comment>
<evidence type="ECO:0000313" key="3">
    <source>
        <dbReference type="EMBL" id="CAG8647273.1"/>
    </source>
</evidence>